<reference evidence="1 2" key="1">
    <citation type="submission" date="2014-09" db="EMBL/GenBank/DDBJ databases">
        <title>Vibrio maritimus JCM 19235. (C45) whole genome shotgun sequence.</title>
        <authorList>
            <person name="Sawabe T."/>
            <person name="Meirelles P."/>
            <person name="Nakanishi M."/>
            <person name="Sayaka M."/>
            <person name="Hattori M."/>
            <person name="Ohkuma M."/>
        </authorList>
    </citation>
    <scope>NUCLEOTIDE SEQUENCE [LARGE SCALE GENOMIC DNA]</scope>
    <source>
        <strain evidence="2">JCM19235</strain>
    </source>
</reference>
<comment type="caution">
    <text evidence="1">The sequence shown here is derived from an EMBL/GenBank/DDBJ whole genome shotgun (WGS) entry which is preliminary data.</text>
</comment>
<dbReference type="STRING" id="990268.JCM19235_1228"/>
<accession>A0A090SUC3</accession>
<dbReference type="EMBL" id="BBMR01000017">
    <property type="protein sequence ID" value="GAL22927.1"/>
    <property type="molecule type" value="Genomic_DNA"/>
</dbReference>
<organism evidence="1 2">
    <name type="scientific">Vibrio maritimus</name>
    <dbReference type="NCBI Taxonomy" id="990268"/>
    <lineage>
        <taxon>Bacteria</taxon>
        <taxon>Pseudomonadati</taxon>
        <taxon>Pseudomonadota</taxon>
        <taxon>Gammaproteobacteria</taxon>
        <taxon>Vibrionales</taxon>
        <taxon>Vibrionaceae</taxon>
        <taxon>Vibrio</taxon>
    </lineage>
</organism>
<evidence type="ECO:0000313" key="1">
    <source>
        <dbReference type="EMBL" id="GAL22927.1"/>
    </source>
</evidence>
<evidence type="ECO:0000313" key="2">
    <source>
        <dbReference type="Proteomes" id="UP000029228"/>
    </source>
</evidence>
<proteinExistence type="predicted"/>
<keyword evidence="2" id="KW-1185">Reference proteome</keyword>
<reference evidence="1 2" key="2">
    <citation type="submission" date="2014-09" db="EMBL/GenBank/DDBJ databases">
        <authorList>
            <consortium name="NBRP consortium"/>
            <person name="Sawabe T."/>
            <person name="Meirelles P."/>
            <person name="Nakanishi M."/>
            <person name="Sayaka M."/>
            <person name="Hattori M."/>
            <person name="Ohkuma M."/>
        </authorList>
    </citation>
    <scope>NUCLEOTIDE SEQUENCE [LARGE SCALE GENOMIC DNA]</scope>
    <source>
        <strain evidence="2">JCM19235</strain>
    </source>
</reference>
<dbReference type="Proteomes" id="UP000029228">
    <property type="component" value="Unassembled WGS sequence"/>
</dbReference>
<protein>
    <submittedName>
        <fullName evidence="1">Phage tail fiber protein</fullName>
    </submittedName>
</protein>
<dbReference type="AlphaFoldDB" id="A0A090SUC3"/>
<name>A0A090SUC3_9VIBR</name>
<sequence>MPMMTLFQADVGRSRLDVSGDVYAQSFVGNASTASKLATARTISLSGDASGSVSFDGSANASLSVTIADDSHNHTIANVDGLQTALNGKLASGANAVSASKLATARTIS</sequence>
<dbReference type="OrthoDB" id="9810174at2"/>
<gene>
    <name evidence="1" type="ORF">JCM19235_1228</name>
</gene>